<feature type="domain" description="HTH tetR-type" evidence="5">
    <location>
        <begin position="6"/>
        <end position="66"/>
    </location>
</feature>
<dbReference type="SUPFAM" id="SSF48498">
    <property type="entry name" value="Tetracyclin repressor-like, C-terminal domain"/>
    <property type="match status" value="1"/>
</dbReference>
<dbReference type="EMBL" id="BAAANT010000033">
    <property type="protein sequence ID" value="GAA2151852.1"/>
    <property type="molecule type" value="Genomic_DNA"/>
</dbReference>
<dbReference type="SUPFAM" id="SSF46689">
    <property type="entry name" value="Homeodomain-like"/>
    <property type="match status" value="1"/>
</dbReference>
<organism evidence="6 7">
    <name type="scientific">Kitasatospora kazusensis</name>
    <dbReference type="NCBI Taxonomy" id="407974"/>
    <lineage>
        <taxon>Bacteria</taxon>
        <taxon>Bacillati</taxon>
        <taxon>Actinomycetota</taxon>
        <taxon>Actinomycetes</taxon>
        <taxon>Kitasatosporales</taxon>
        <taxon>Streptomycetaceae</taxon>
        <taxon>Kitasatospora</taxon>
    </lineage>
</organism>
<reference evidence="6 7" key="1">
    <citation type="journal article" date="2019" name="Int. J. Syst. Evol. Microbiol.">
        <title>The Global Catalogue of Microorganisms (GCM) 10K type strain sequencing project: providing services to taxonomists for standard genome sequencing and annotation.</title>
        <authorList>
            <consortium name="The Broad Institute Genomics Platform"/>
            <consortium name="The Broad Institute Genome Sequencing Center for Infectious Disease"/>
            <person name="Wu L."/>
            <person name="Ma J."/>
        </authorList>
    </citation>
    <scope>NUCLEOTIDE SEQUENCE [LARGE SCALE GENOMIC DNA]</scope>
    <source>
        <strain evidence="6 7">JCM 14560</strain>
    </source>
</reference>
<protein>
    <submittedName>
        <fullName evidence="6">TetR/AcrR family transcriptional regulator</fullName>
    </submittedName>
</protein>
<evidence type="ECO:0000313" key="7">
    <source>
        <dbReference type="Proteomes" id="UP001422759"/>
    </source>
</evidence>
<dbReference type="PANTHER" id="PTHR47506">
    <property type="entry name" value="TRANSCRIPTIONAL REGULATORY PROTEIN"/>
    <property type="match status" value="1"/>
</dbReference>
<dbReference type="InterPro" id="IPR001647">
    <property type="entry name" value="HTH_TetR"/>
</dbReference>
<accession>A0ABN3A248</accession>
<dbReference type="Pfam" id="PF21993">
    <property type="entry name" value="TetR_C_13_2"/>
    <property type="match status" value="1"/>
</dbReference>
<gene>
    <name evidence="6" type="ORF">GCM10009760_47750</name>
</gene>
<name>A0ABN3A248_9ACTN</name>
<proteinExistence type="predicted"/>
<keyword evidence="1" id="KW-0805">Transcription regulation</keyword>
<dbReference type="Proteomes" id="UP001422759">
    <property type="component" value="Unassembled WGS sequence"/>
</dbReference>
<dbReference type="PANTHER" id="PTHR47506:SF3">
    <property type="entry name" value="HTH-TYPE TRANSCRIPTIONAL REGULATOR LMRA"/>
    <property type="match status" value="1"/>
</dbReference>
<evidence type="ECO:0000256" key="2">
    <source>
        <dbReference type="ARBA" id="ARBA00023125"/>
    </source>
</evidence>
<dbReference type="PROSITE" id="PS50977">
    <property type="entry name" value="HTH_TETR_2"/>
    <property type="match status" value="1"/>
</dbReference>
<dbReference type="Gene3D" id="1.10.357.10">
    <property type="entry name" value="Tetracycline Repressor, domain 2"/>
    <property type="match status" value="1"/>
</dbReference>
<dbReference type="InterPro" id="IPR036271">
    <property type="entry name" value="Tet_transcr_reg_TetR-rel_C_sf"/>
</dbReference>
<dbReference type="Pfam" id="PF00440">
    <property type="entry name" value="TetR_N"/>
    <property type="match status" value="1"/>
</dbReference>
<comment type="caution">
    <text evidence="6">The sequence shown here is derived from an EMBL/GenBank/DDBJ whole genome shotgun (WGS) entry which is preliminary data.</text>
</comment>
<dbReference type="RefSeq" id="WP_344467989.1">
    <property type="nucleotide sequence ID" value="NZ_BAAANT010000033.1"/>
</dbReference>
<keyword evidence="2 4" id="KW-0238">DNA-binding</keyword>
<feature type="DNA-binding region" description="H-T-H motif" evidence="4">
    <location>
        <begin position="29"/>
        <end position="48"/>
    </location>
</feature>
<dbReference type="InterPro" id="IPR009057">
    <property type="entry name" value="Homeodomain-like_sf"/>
</dbReference>
<evidence type="ECO:0000256" key="4">
    <source>
        <dbReference type="PROSITE-ProRule" id="PRU00335"/>
    </source>
</evidence>
<keyword evidence="3" id="KW-0804">Transcription</keyword>
<evidence type="ECO:0000259" key="5">
    <source>
        <dbReference type="PROSITE" id="PS50977"/>
    </source>
</evidence>
<evidence type="ECO:0000256" key="1">
    <source>
        <dbReference type="ARBA" id="ARBA00023015"/>
    </source>
</evidence>
<sequence>MGAKGEETRARLVRATRDLMEAQGYSGTGLNQVLTESGAPRGSLYFHFPGGKDELVGEALTEAGREIGTLIATLTAAMTGTDGAAALVGRLMTALGDRMEQSGYTKGCPLAIVALEVSASNEPLRRACADGYAGWQQSLAELLVDEGYDPARADASAGAVLALVEGSLLLARVQRSRTPLDQGARAAAALLA</sequence>
<evidence type="ECO:0000256" key="3">
    <source>
        <dbReference type="ARBA" id="ARBA00023163"/>
    </source>
</evidence>
<keyword evidence="7" id="KW-1185">Reference proteome</keyword>
<dbReference type="InterPro" id="IPR054156">
    <property type="entry name" value="YxaF_TetR_C"/>
</dbReference>
<evidence type="ECO:0000313" key="6">
    <source>
        <dbReference type="EMBL" id="GAA2151852.1"/>
    </source>
</evidence>